<dbReference type="Proteomes" id="UP001066276">
    <property type="component" value="Chromosome 5"/>
</dbReference>
<organism evidence="2 3">
    <name type="scientific">Pleurodeles waltl</name>
    <name type="common">Iberian ribbed newt</name>
    <dbReference type="NCBI Taxonomy" id="8319"/>
    <lineage>
        <taxon>Eukaryota</taxon>
        <taxon>Metazoa</taxon>
        <taxon>Chordata</taxon>
        <taxon>Craniata</taxon>
        <taxon>Vertebrata</taxon>
        <taxon>Euteleostomi</taxon>
        <taxon>Amphibia</taxon>
        <taxon>Batrachia</taxon>
        <taxon>Caudata</taxon>
        <taxon>Salamandroidea</taxon>
        <taxon>Salamandridae</taxon>
        <taxon>Pleurodelinae</taxon>
        <taxon>Pleurodeles</taxon>
    </lineage>
</organism>
<proteinExistence type="predicted"/>
<name>A0AAV7RXI4_PLEWA</name>
<sequence>MGAEDSLLAANSPRTEDARKHNNKSNKMRENNYNNVNNYTPMAGMLDFNMKQLKTKEYSLFAKGKVVSWGHFGSLHPSDIYVLADSQTPIIGLSSEVSQPKAVEYQVLQSSSSDPSKEKNLQMQLKMAVPSSVQELQHQNVQEDTRLSAQFDIKSMFNIILDEIRYHSTSQAFEIAALHEEAMTYIPDRLQEAESRIIQLEDQVTSMQEEGGAREPDRGLQRFRPGPKAPGPRLPIGCGLGWGSPASEHRAMAPEVRGRDCVPDAALVPAPAALRAEERDLPWGPKS</sequence>
<gene>
    <name evidence="2" type="ORF">NDU88_010210</name>
</gene>
<dbReference type="AlphaFoldDB" id="A0AAV7RXI4"/>
<accession>A0AAV7RXI4</accession>
<reference evidence="2" key="1">
    <citation type="journal article" date="2022" name="bioRxiv">
        <title>Sequencing and chromosome-scale assembly of the giantPleurodeles waltlgenome.</title>
        <authorList>
            <person name="Brown T."/>
            <person name="Elewa A."/>
            <person name="Iarovenko S."/>
            <person name="Subramanian E."/>
            <person name="Araus A.J."/>
            <person name="Petzold A."/>
            <person name="Susuki M."/>
            <person name="Suzuki K.-i.T."/>
            <person name="Hayashi T."/>
            <person name="Toyoda A."/>
            <person name="Oliveira C."/>
            <person name="Osipova E."/>
            <person name="Leigh N.D."/>
            <person name="Simon A."/>
            <person name="Yun M.H."/>
        </authorList>
    </citation>
    <scope>NUCLEOTIDE SEQUENCE</scope>
    <source>
        <strain evidence="2">20211129_DDA</strain>
        <tissue evidence="2">Liver</tissue>
    </source>
</reference>
<protein>
    <submittedName>
        <fullName evidence="2">Uncharacterized protein</fullName>
    </submittedName>
</protein>
<dbReference type="EMBL" id="JANPWB010000009">
    <property type="protein sequence ID" value="KAJ1157499.1"/>
    <property type="molecule type" value="Genomic_DNA"/>
</dbReference>
<comment type="caution">
    <text evidence="2">The sequence shown here is derived from an EMBL/GenBank/DDBJ whole genome shotgun (WGS) entry which is preliminary data.</text>
</comment>
<feature type="region of interest" description="Disordered" evidence="1">
    <location>
        <begin position="1"/>
        <end position="33"/>
    </location>
</feature>
<evidence type="ECO:0000256" key="1">
    <source>
        <dbReference type="SAM" id="MobiDB-lite"/>
    </source>
</evidence>
<feature type="region of interest" description="Disordered" evidence="1">
    <location>
        <begin position="207"/>
        <end position="233"/>
    </location>
</feature>
<evidence type="ECO:0000313" key="3">
    <source>
        <dbReference type="Proteomes" id="UP001066276"/>
    </source>
</evidence>
<keyword evidence="3" id="KW-1185">Reference proteome</keyword>
<feature type="compositionally biased region" description="Basic and acidic residues" evidence="1">
    <location>
        <begin position="211"/>
        <end position="220"/>
    </location>
</feature>
<evidence type="ECO:0000313" key="2">
    <source>
        <dbReference type="EMBL" id="KAJ1157499.1"/>
    </source>
</evidence>